<dbReference type="InterPro" id="IPR002735">
    <property type="entry name" value="Transl_init_fac_IF2/IF5_dom"/>
</dbReference>
<feature type="domain" description="Translation initiation factor IF2/IF5" evidence="1">
    <location>
        <begin position="45"/>
        <end position="126"/>
    </location>
</feature>
<dbReference type="SUPFAM" id="SSF100966">
    <property type="entry name" value="Translation initiation factor 2 beta, aIF2beta, N-terminal domain"/>
    <property type="match status" value="1"/>
</dbReference>
<proteinExistence type="predicted"/>
<reference evidence="2" key="1">
    <citation type="journal article" date="2023" name="Plant J.">
        <title>Genome sequences and population genomics provide insights into the demographic history, inbreeding, and mutation load of two 'living fossil' tree species of Dipteronia.</title>
        <authorList>
            <person name="Feng Y."/>
            <person name="Comes H.P."/>
            <person name="Chen J."/>
            <person name="Zhu S."/>
            <person name="Lu R."/>
            <person name="Zhang X."/>
            <person name="Li P."/>
            <person name="Qiu J."/>
            <person name="Olsen K.M."/>
            <person name="Qiu Y."/>
        </authorList>
    </citation>
    <scope>NUCLEOTIDE SEQUENCE</scope>
    <source>
        <strain evidence="2">NBL</strain>
    </source>
</reference>
<dbReference type="GO" id="GO:0003729">
    <property type="term" value="F:mRNA binding"/>
    <property type="evidence" value="ECO:0007669"/>
    <property type="project" value="TreeGrafter"/>
</dbReference>
<sequence length="126" mass="14750">MRGYIIVNKNRFFFWGIRELSLSLPVAVGVMERVLDYVQHLSRVFDSLRENNPELVTGDRREGSKKTVFVNFMDICKTMHRQPEHVMAFLLAEMGTSGCLDEQHRLLVKDRFAPNNFEGILRRYIS</sequence>
<dbReference type="GO" id="GO:0003743">
    <property type="term" value="F:translation initiation factor activity"/>
    <property type="evidence" value="ECO:0007669"/>
    <property type="project" value="InterPro"/>
</dbReference>
<dbReference type="Proteomes" id="UP001281410">
    <property type="component" value="Unassembled WGS sequence"/>
</dbReference>
<keyword evidence="3" id="KW-1185">Reference proteome</keyword>
<comment type="caution">
    <text evidence="2">The sequence shown here is derived from an EMBL/GenBank/DDBJ whole genome shotgun (WGS) entry which is preliminary data.</text>
</comment>
<dbReference type="AlphaFoldDB" id="A0AAE0AFG4"/>
<organism evidence="2 3">
    <name type="scientific">Dipteronia sinensis</name>
    <dbReference type="NCBI Taxonomy" id="43782"/>
    <lineage>
        <taxon>Eukaryota</taxon>
        <taxon>Viridiplantae</taxon>
        <taxon>Streptophyta</taxon>
        <taxon>Embryophyta</taxon>
        <taxon>Tracheophyta</taxon>
        <taxon>Spermatophyta</taxon>
        <taxon>Magnoliopsida</taxon>
        <taxon>eudicotyledons</taxon>
        <taxon>Gunneridae</taxon>
        <taxon>Pentapetalae</taxon>
        <taxon>rosids</taxon>
        <taxon>malvids</taxon>
        <taxon>Sapindales</taxon>
        <taxon>Sapindaceae</taxon>
        <taxon>Hippocastanoideae</taxon>
        <taxon>Acereae</taxon>
        <taxon>Dipteronia</taxon>
    </lineage>
</organism>
<dbReference type="GO" id="GO:0005850">
    <property type="term" value="C:eukaryotic translation initiation factor 2 complex"/>
    <property type="evidence" value="ECO:0007669"/>
    <property type="project" value="TreeGrafter"/>
</dbReference>
<dbReference type="PANTHER" id="PTHR23001:SF3">
    <property type="entry name" value="EUKARYOTIC TRANSLATION INITIATION FACTOR 2 SUBUNIT 2"/>
    <property type="match status" value="1"/>
</dbReference>
<evidence type="ECO:0000259" key="1">
    <source>
        <dbReference type="SMART" id="SM00653"/>
    </source>
</evidence>
<evidence type="ECO:0000313" key="3">
    <source>
        <dbReference type="Proteomes" id="UP001281410"/>
    </source>
</evidence>
<dbReference type="Gene3D" id="3.30.30.170">
    <property type="match status" value="1"/>
</dbReference>
<dbReference type="SMART" id="SM00653">
    <property type="entry name" value="eIF2B_5"/>
    <property type="match status" value="1"/>
</dbReference>
<gene>
    <name evidence="2" type="ORF">Dsin_017510</name>
</gene>
<name>A0AAE0AFG4_9ROSI</name>
<dbReference type="GO" id="GO:0031369">
    <property type="term" value="F:translation initiation factor binding"/>
    <property type="evidence" value="ECO:0007669"/>
    <property type="project" value="TreeGrafter"/>
</dbReference>
<dbReference type="EMBL" id="JANJYJ010000005">
    <property type="protein sequence ID" value="KAK3212804.1"/>
    <property type="molecule type" value="Genomic_DNA"/>
</dbReference>
<dbReference type="GO" id="GO:0001731">
    <property type="term" value="P:formation of translation preinitiation complex"/>
    <property type="evidence" value="ECO:0007669"/>
    <property type="project" value="TreeGrafter"/>
</dbReference>
<dbReference type="InterPro" id="IPR045196">
    <property type="entry name" value="IF2/IF5"/>
</dbReference>
<dbReference type="InterPro" id="IPR016189">
    <property type="entry name" value="Transl_init_fac_IF2/IF5_N"/>
</dbReference>
<dbReference type="PANTHER" id="PTHR23001">
    <property type="entry name" value="EUKARYOTIC TRANSLATION INITIATION FACTOR"/>
    <property type="match status" value="1"/>
</dbReference>
<evidence type="ECO:0000313" key="2">
    <source>
        <dbReference type="EMBL" id="KAK3212804.1"/>
    </source>
</evidence>
<accession>A0AAE0AFG4</accession>
<protein>
    <recommendedName>
        <fullName evidence="1">Translation initiation factor IF2/IF5 domain-containing protein</fullName>
    </recommendedName>
</protein>
<dbReference type="Pfam" id="PF01873">
    <property type="entry name" value="eIF-5_eIF-2B"/>
    <property type="match status" value="1"/>
</dbReference>